<evidence type="ECO:0000313" key="3">
    <source>
        <dbReference type="Proteomes" id="UP001558613"/>
    </source>
</evidence>
<gene>
    <name evidence="2" type="ORF">QQF64_014102</name>
</gene>
<sequence length="117" mass="12294">MLCGIAAVPRHNVPQNAPVDRKEEGVNMAVHNLSVSVVSSPCAADTTRITTHLVPIISELLVPSPPDTDNNIHLNRGASPTQPPTNNPSVWAETKGMSARRGPISAFVLPAGAGDWS</sequence>
<evidence type="ECO:0000313" key="2">
    <source>
        <dbReference type="EMBL" id="KAL1256041.1"/>
    </source>
</evidence>
<protein>
    <submittedName>
        <fullName evidence="2">Uncharacterized protein</fullName>
    </submittedName>
</protein>
<keyword evidence="3" id="KW-1185">Reference proteome</keyword>
<proteinExistence type="predicted"/>
<name>A0ABR3LT21_9TELE</name>
<feature type="region of interest" description="Disordered" evidence="1">
    <location>
        <begin position="67"/>
        <end position="97"/>
    </location>
</feature>
<accession>A0ABR3LT21</accession>
<evidence type="ECO:0000256" key="1">
    <source>
        <dbReference type="SAM" id="MobiDB-lite"/>
    </source>
</evidence>
<reference evidence="2 3" key="1">
    <citation type="submission" date="2023-09" db="EMBL/GenBank/DDBJ databases">
        <authorList>
            <person name="Wang M."/>
        </authorList>
    </citation>
    <scope>NUCLEOTIDE SEQUENCE [LARGE SCALE GENOMIC DNA]</scope>
    <source>
        <strain evidence="2">GT-2023</strain>
        <tissue evidence="2">Liver</tissue>
    </source>
</reference>
<organism evidence="2 3">
    <name type="scientific">Cirrhinus molitorella</name>
    <name type="common">mud carp</name>
    <dbReference type="NCBI Taxonomy" id="172907"/>
    <lineage>
        <taxon>Eukaryota</taxon>
        <taxon>Metazoa</taxon>
        <taxon>Chordata</taxon>
        <taxon>Craniata</taxon>
        <taxon>Vertebrata</taxon>
        <taxon>Euteleostomi</taxon>
        <taxon>Actinopterygii</taxon>
        <taxon>Neopterygii</taxon>
        <taxon>Teleostei</taxon>
        <taxon>Ostariophysi</taxon>
        <taxon>Cypriniformes</taxon>
        <taxon>Cyprinidae</taxon>
        <taxon>Labeoninae</taxon>
        <taxon>Labeonini</taxon>
        <taxon>Cirrhinus</taxon>
    </lineage>
</organism>
<dbReference type="Proteomes" id="UP001558613">
    <property type="component" value="Unassembled WGS sequence"/>
</dbReference>
<dbReference type="EMBL" id="JAYMGO010000019">
    <property type="protein sequence ID" value="KAL1256041.1"/>
    <property type="molecule type" value="Genomic_DNA"/>
</dbReference>
<comment type="caution">
    <text evidence="2">The sequence shown here is derived from an EMBL/GenBank/DDBJ whole genome shotgun (WGS) entry which is preliminary data.</text>
</comment>